<feature type="transmembrane region" description="Helical" evidence="1">
    <location>
        <begin position="122"/>
        <end position="148"/>
    </location>
</feature>
<organism evidence="3 4">
    <name type="scientific">Asanoa hainanensis</name>
    <dbReference type="NCBI Taxonomy" id="560556"/>
    <lineage>
        <taxon>Bacteria</taxon>
        <taxon>Bacillati</taxon>
        <taxon>Actinomycetota</taxon>
        <taxon>Actinomycetes</taxon>
        <taxon>Micromonosporales</taxon>
        <taxon>Micromonosporaceae</taxon>
        <taxon>Asanoa</taxon>
    </lineage>
</organism>
<dbReference type="EMBL" id="FZPH01000003">
    <property type="protein sequence ID" value="SNT10755.1"/>
    <property type="molecule type" value="Genomic_DNA"/>
</dbReference>
<keyword evidence="1" id="KW-1133">Transmembrane helix</keyword>
<dbReference type="AlphaFoldDB" id="A0A239JYB0"/>
<reference evidence="3 4" key="1">
    <citation type="submission" date="2017-06" db="EMBL/GenBank/DDBJ databases">
        <authorList>
            <person name="Kim H.J."/>
            <person name="Triplett B.A."/>
        </authorList>
    </citation>
    <scope>NUCLEOTIDE SEQUENCE [LARGE SCALE GENOMIC DNA]</scope>
    <source>
        <strain evidence="3 4">CGMCC 4.5593</strain>
    </source>
</reference>
<dbReference type="Pfam" id="PF04024">
    <property type="entry name" value="PspC"/>
    <property type="match status" value="1"/>
</dbReference>
<dbReference type="RefSeq" id="WP_089246534.1">
    <property type="nucleotide sequence ID" value="NZ_FZPH01000003.1"/>
</dbReference>
<dbReference type="OrthoDB" id="7359894at2"/>
<evidence type="ECO:0000256" key="1">
    <source>
        <dbReference type="SAM" id="Phobius"/>
    </source>
</evidence>
<evidence type="ECO:0000259" key="2">
    <source>
        <dbReference type="Pfam" id="PF04024"/>
    </source>
</evidence>
<gene>
    <name evidence="3" type="ORF">SAMN05421812_103194</name>
</gene>
<keyword evidence="4" id="KW-1185">Reference proteome</keyword>
<dbReference type="Proteomes" id="UP000198362">
    <property type="component" value="Unassembled WGS sequence"/>
</dbReference>
<accession>A0A239JYB0</accession>
<dbReference type="InterPro" id="IPR007168">
    <property type="entry name" value="Phageshock_PspC_N"/>
</dbReference>
<protein>
    <submittedName>
        <fullName evidence="3">Phage shock protein PspC (Stress-responsive transcriptional regulator)</fullName>
    </submittedName>
</protein>
<evidence type="ECO:0000313" key="4">
    <source>
        <dbReference type="Proteomes" id="UP000198362"/>
    </source>
</evidence>
<feature type="domain" description="Phage shock protein PspC N-terminal" evidence="2">
    <location>
        <begin position="92"/>
        <end position="146"/>
    </location>
</feature>
<keyword evidence="1" id="KW-0472">Membrane</keyword>
<name>A0A239JYB0_9ACTN</name>
<proteinExistence type="predicted"/>
<sequence length="164" mass="17897">MAEPISLRLTGHAAAFPATPDARDTLRRYLDDARARLRFDPDADEIVRDLESAIGDRLSTHDVLTGTQMTAILADLGPVGVAHSSPPRGRFLCRIQEKQWFGGICGGLSAYGDFSLDWTRTIALALLVFTGGLLAIPYLVLLFVLPVVPTFAEYERQRDSPAVA</sequence>
<evidence type="ECO:0000313" key="3">
    <source>
        <dbReference type="EMBL" id="SNT10755.1"/>
    </source>
</evidence>
<keyword evidence="1" id="KW-0812">Transmembrane</keyword>